<keyword evidence="3" id="KW-1185">Reference proteome</keyword>
<evidence type="ECO:0000256" key="1">
    <source>
        <dbReference type="SAM" id="MobiDB-lite"/>
    </source>
</evidence>
<dbReference type="STRING" id="879819.A0A0J0XE35"/>
<feature type="region of interest" description="Disordered" evidence="1">
    <location>
        <begin position="21"/>
        <end position="78"/>
    </location>
</feature>
<protein>
    <submittedName>
        <fullName evidence="2">Uncharacterized protein</fullName>
    </submittedName>
</protein>
<organism evidence="2 3">
    <name type="scientific">Cutaneotrichosporon oleaginosum</name>
    <dbReference type="NCBI Taxonomy" id="879819"/>
    <lineage>
        <taxon>Eukaryota</taxon>
        <taxon>Fungi</taxon>
        <taxon>Dikarya</taxon>
        <taxon>Basidiomycota</taxon>
        <taxon>Agaricomycotina</taxon>
        <taxon>Tremellomycetes</taxon>
        <taxon>Trichosporonales</taxon>
        <taxon>Trichosporonaceae</taxon>
        <taxon>Cutaneotrichosporon</taxon>
    </lineage>
</organism>
<feature type="region of interest" description="Disordered" evidence="1">
    <location>
        <begin position="86"/>
        <end position="105"/>
    </location>
</feature>
<name>A0A0J0XE35_9TREE</name>
<feature type="region of interest" description="Disordered" evidence="1">
    <location>
        <begin position="110"/>
        <end position="141"/>
    </location>
</feature>
<reference evidence="2 3" key="1">
    <citation type="submission" date="2015-03" db="EMBL/GenBank/DDBJ databases">
        <title>Genomics and transcriptomics of the oil-accumulating basidiomycete yeast T. oleaginosus allow insights into substrate utilization and the diverse evolutionary trajectories of mating systems in fungi.</title>
        <authorList>
            <consortium name="DOE Joint Genome Institute"/>
            <person name="Kourist R."/>
            <person name="Kracht O."/>
            <person name="Bracharz F."/>
            <person name="Lipzen A."/>
            <person name="Nolan M."/>
            <person name="Ohm R."/>
            <person name="Grigoriev I."/>
            <person name="Sun S."/>
            <person name="Heitman J."/>
            <person name="Bruck T."/>
            <person name="Nowrousian M."/>
        </authorList>
    </citation>
    <scope>NUCLEOTIDE SEQUENCE [LARGE SCALE GENOMIC DNA]</scope>
    <source>
        <strain evidence="2 3">IBC0246</strain>
    </source>
</reference>
<feature type="non-terminal residue" evidence="2">
    <location>
        <position position="1"/>
    </location>
</feature>
<dbReference type="AlphaFoldDB" id="A0A0J0XE35"/>
<dbReference type="Proteomes" id="UP000053611">
    <property type="component" value="Unassembled WGS sequence"/>
</dbReference>
<dbReference type="GeneID" id="28984933"/>
<accession>A0A0J0XE35</accession>
<dbReference type="RefSeq" id="XP_018275856.1">
    <property type="nucleotide sequence ID" value="XM_018424330.1"/>
</dbReference>
<feature type="compositionally biased region" description="Low complexity" evidence="1">
    <location>
        <begin position="21"/>
        <end position="31"/>
    </location>
</feature>
<dbReference type="EMBL" id="KQ087261">
    <property type="protein sequence ID" value="KLT39365.1"/>
    <property type="molecule type" value="Genomic_DNA"/>
</dbReference>
<gene>
    <name evidence="2" type="ORF">CC85DRAFT_288619</name>
</gene>
<evidence type="ECO:0000313" key="2">
    <source>
        <dbReference type="EMBL" id="KLT39365.1"/>
    </source>
</evidence>
<proteinExistence type="predicted"/>
<sequence>MPGGEGKRAAPISASAFSFSLAKKPRAAAPAAPEPAPALAPAPPPPPKPKVKPEPPPPPPSGTTARSPVPTARPISSHLVTPTRPKAAALGLPSPPALSPKPSRRQIPLSALDASPYRPEALPRRESDVGVSPRKHKPLKGQAASTRLAHLVAGTHTSLVLFYTSLQQQQCVPGLRVRVVRVLHGPGGMALCTAGGGGGAGESMLLVLRALPPDCPRIGLDARALSEGHEVGVLAPWSESVMPDPEGEGDVRVVFASRYIVSVES</sequence>
<evidence type="ECO:0000313" key="3">
    <source>
        <dbReference type="Proteomes" id="UP000053611"/>
    </source>
</evidence>
<feature type="compositionally biased region" description="Pro residues" evidence="1">
    <location>
        <begin position="32"/>
        <end position="61"/>
    </location>
</feature>